<evidence type="ECO:0000313" key="11">
    <source>
        <dbReference type="EnsemblMetazoa" id="XP_022662660"/>
    </source>
</evidence>
<dbReference type="InterPro" id="IPR008705">
    <property type="entry name" value="Nanos/Xcar2"/>
</dbReference>
<keyword evidence="12" id="KW-1185">Reference proteome</keyword>
<keyword evidence="7 8" id="KW-0694">RNA-binding</keyword>
<reference evidence="11" key="1">
    <citation type="submission" date="2021-01" db="UniProtKB">
        <authorList>
            <consortium name="EnsemblMetazoa"/>
        </authorList>
    </citation>
    <scope>IDENTIFICATION</scope>
</reference>
<dbReference type="RefSeq" id="XP_022662660.1">
    <property type="nucleotide sequence ID" value="XM_022806925.1"/>
</dbReference>
<evidence type="ECO:0000256" key="8">
    <source>
        <dbReference type="PROSITE-ProRule" id="PRU00855"/>
    </source>
</evidence>
<dbReference type="Pfam" id="PF05741">
    <property type="entry name" value="zf-nanos"/>
    <property type="match status" value="1"/>
</dbReference>
<dbReference type="OrthoDB" id="10010129at2759"/>
<evidence type="ECO:0000256" key="1">
    <source>
        <dbReference type="ARBA" id="ARBA00004496"/>
    </source>
</evidence>
<accession>A0A7M7KFB8</accession>
<dbReference type="GO" id="GO:0008270">
    <property type="term" value="F:zinc ion binding"/>
    <property type="evidence" value="ECO:0007669"/>
    <property type="project" value="UniProtKB-KW"/>
</dbReference>
<keyword evidence="2" id="KW-0963">Cytoplasm</keyword>
<feature type="compositionally biased region" description="Polar residues" evidence="9">
    <location>
        <begin position="91"/>
        <end position="106"/>
    </location>
</feature>
<evidence type="ECO:0000313" key="12">
    <source>
        <dbReference type="Proteomes" id="UP000594260"/>
    </source>
</evidence>
<evidence type="ECO:0000256" key="9">
    <source>
        <dbReference type="SAM" id="MobiDB-lite"/>
    </source>
</evidence>
<keyword evidence="4 8" id="KW-0863">Zinc-finger</keyword>
<dbReference type="AlphaFoldDB" id="A0A7M7KFB8"/>
<dbReference type="GO" id="GO:0003723">
    <property type="term" value="F:RNA binding"/>
    <property type="evidence" value="ECO:0007669"/>
    <property type="project" value="UniProtKB-UniRule"/>
</dbReference>
<proteinExistence type="inferred from homology"/>
<dbReference type="Proteomes" id="UP000594260">
    <property type="component" value="Unplaced"/>
</dbReference>
<dbReference type="GeneID" id="111250928"/>
<evidence type="ECO:0000259" key="10">
    <source>
        <dbReference type="PROSITE" id="PS51522"/>
    </source>
</evidence>
<dbReference type="Gene3D" id="4.10.60.30">
    <property type="entry name" value="Nanos, RNA-binding domain"/>
    <property type="match status" value="1"/>
</dbReference>
<dbReference type="InterPro" id="IPR038129">
    <property type="entry name" value="Nanos_sf"/>
</dbReference>
<feature type="domain" description="Nanos-type" evidence="10">
    <location>
        <begin position="155"/>
        <end position="210"/>
    </location>
</feature>
<keyword evidence="3" id="KW-0479">Metal-binding</keyword>
<evidence type="ECO:0000256" key="4">
    <source>
        <dbReference type="ARBA" id="ARBA00022771"/>
    </source>
</evidence>
<dbReference type="EnsemblMetazoa" id="XM_022806925">
    <property type="protein sequence ID" value="XP_022662660"/>
    <property type="gene ID" value="LOC111250928"/>
</dbReference>
<dbReference type="GO" id="GO:0005737">
    <property type="term" value="C:cytoplasm"/>
    <property type="evidence" value="ECO:0007669"/>
    <property type="project" value="UniProtKB-SubCell"/>
</dbReference>
<dbReference type="InterPro" id="IPR024161">
    <property type="entry name" value="Znf_nanos-typ"/>
</dbReference>
<evidence type="ECO:0000256" key="2">
    <source>
        <dbReference type="ARBA" id="ARBA00022490"/>
    </source>
</evidence>
<dbReference type="InParanoid" id="A0A7M7KFB8"/>
<protein>
    <recommendedName>
        <fullName evidence="10">Nanos-type domain-containing protein</fullName>
    </recommendedName>
</protein>
<evidence type="ECO:0000256" key="6">
    <source>
        <dbReference type="ARBA" id="ARBA00022845"/>
    </source>
</evidence>
<comment type="subcellular location">
    <subcellularLocation>
        <location evidence="1">Cytoplasm</location>
    </subcellularLocation>
</comment>
<dbReference type="PROSITE" id="PS51522">
    <property type="entry name" value="ZF_NANOS"/>
    <property type="match status" value="1"/>
</dbReference>
<feature type="region of interest" description="Disordered" evidence="9">
    <location>
        <begin position="91"/>
        <end position="148"/>
    </location>
</feature>
<evidence type="ECO:0000256" key="3">
    <source>
        <dbReference type="ARBA" id="ARBA00022723"/>
    </source>
</evidence>
<comment type="similarity">
    <text evidence="8">Belongs to the nanos family.</text>
</comment>
<organism evidence="11 12">
    <name type="scientific">Varroa destructor</name>
    <name type="common">Honeybee mite</name>
    <dbReference type="NCBI Taxonomy" id="109461"/>
    <lineage>
        <taxon>Eukaryota</taxon>
        <taxon>Metazoa</taxon>
        <taxon>Ecdysozoa</taxon>
        <taxon>Arthropoda</taxon>
        <taxon>Chelicerata</taxon>
        <taxon>Arachnida</taxon>
        <taxon>Acari</taxon>
        <taxon>Parasitiformes</taxon>
        <taxon>Mesostigmata</taxon>
        <taxon>Gamasina</taxon>
        <taxon>Dermanyssoidea</taxon>
        <taxon>Varroidae</taxon>
        <taxon>Varroa</taxon>
    </lineage>
</organism>
<dbReference type="PANTHER" id="PTHR12887">
    <property type="entry name" value="NANOS PROTEIN"/>
    <property type="match status" value="1"/>
</dbReference>
<keyword evidence="5" id="KW-0862">Zinc</keyword>
<dbReference type="KEGG" id="vde:111250928"/>
<keyword evidence="6 8" id="KW-0810">Translation regulation</keyword>
<sequence length="242" mass="27090">MQAQRPFPHFEVATMQSFPTHYHQWKKRSLLPFSENSMHAKHNSMPTLGNSRGAMSTYVRQWTDFTPEGYTRYTPPWINDEAEYDSALTASPTLTNTSGLTPSASPTFAPRPIRRRLDPGEALPTDIGEPTPPPPPSEYTVRRPTNRRPRNRGKFCVVCKESGADSGIYRSHNVKDENGVVLCPGLRTYNCPECQNGGGDSAHKVEHCPLRRARMLDQIVQEGVERRQALTSGRIVADQTVG</sequence>
<dbReference type="GO" id="GO:0006417">
    <property type="term" value="P:regulation of translation"/>
    <property type="evidence" value="ECO:0007669"/>
    <property type="project" value="UniProtKB-UniRule"/>
</dbReference>
<evidence type="ECO:0000256" key="5">
    <source>
        <dbReference type="ARBA" id="ARBA00022833"/>
    </source>
</evidence>
<name>A0A7M7KFB8_VARDE</name>
<evidence type="ECO:0000256" key="7">
    <source>
        <dbReference type="ARBA" id="ARBA00022884"/>
    </source>
</evidence>